<evidence type="ECO:0000313" key="4">
    <source>
        <dbReference type="Proteomes" id="UP000295278"/>
    </source>
</evidence>
<evidence type="ECO:0000259" key="2">
    <source>
        <dbReference type="Pfam" id="PF00582"/>
    </source>
</evidence>
<dbReference type="InterPro" id="IPR006016">
    <property type="entry name" value="UspA"/>
</dbReference>
<dbReference type="PRINTS" id="PR01438">
    <property type="entry name" value="UNVRSLSTRESS"/>
</dbReference>
<keyword evidence="4" id="KW-1185">Reference proteome</keyword>
<dbReference type="InterPro" id="IPR014729">
    <property type="entry name" value="Rossmann-like_a/b/a_fold"/>
</dbReference>
<dbReference type="Gene3D" id="3.40.50.620">
    <property type="entry name" value="HUPs"/>
    <property type="match status" value="2"/>
</dbReference>
<gene>
    <name evidence="3" type="ORF">E0F89_14415</name>
</gene>
<dbReference type="Proteomes" id="UP000295278">
    <property type="component" value="Unassembled WGS sequence"/>
</dbReference>
<comment type="caution">
    <text evidence="3">The sequence shown here is derived from an EMBL/GenBank/DDBJ whole genome shotgun (WGS) entry which is preliminary data.</text>
</comment>
<dbReference type="Pfam" id="PF00582">
    <property type="entry name" value="Usp"/>
    <property type="match status" value="1"/>
</dbReference>
<evidence type="ECO:0000313" key="3">
    <source>
        <dbReference type="EMBL" id="TDD74690.1"/>
    </source>
</evidence>
<dbReference type="PANTHER" id="PTHR46268">
    <property type="entry name" value="STRESS RESPONSE PROTEIN NHAX"/>
    <property type="match status" value="1"/>
</dbReference>
<dbReference type="PANTHER" id="PTHR46268:SF6">
    <property type="entry name" value="UNIVERSAL STRESS PROTEIN UP12"/>
    <property type="match status" value="1"/>
</dbReference>
<comment type="similarity">
    <text evidence="1">Belongs to the universal stress protein A family.</text>
</comment>
<evidence type="ECO:0000256" key="1">
    <source>
        <dbReference type="ARBA" id="ARBA00008791"/>
    </source>
</evidence>
<dbReference type="CDD" id="cd00293">
    <property type="entry name" value="USP-like"/>
    <property type="match status" value="1"/>
</dbReference>
<organism evidence="3 4">
    <name type="scientific">Flavobacterium caseinilyticum</name>
    <dbReference type="NCBI Taxonomy" id="2541732"/>
    <lineage>
        <taxon>Bacteria</taxon>
        <taxon>Pseudomonadati</taxon>
        <taxon>Bacteroidota</taxon>
        <taxon>Flavobacteriia</taxon>
        <taxon>Flavobacteriales</taxon>
        <taxon>Flavobacteriaceae</taxon>
        <taxon>Flavobacterium</taxon>
    </lineage>
</organism>
<dbReference type="AlphaFoldDB" id="A0A4R5AS07"/>
<protein>
    <submittedName>
        <fullName evidence="3">Universal stress protein</fullName>
    </submittedName>
</protein>
<sequence length="307" mass="34692">MNSVQIAVDVKKIELMCVFIIIKNIIMKTILVPTDFSSNANNALKYANAFARAANHKILLLHTYIPILGSYNRIYDVIAEENVRIKKEIHKNLDDLCKKYVDVSCQNLATVGDPIDTILDVSIKAKVDLIIMGTHGASGLRQILFGSNTVGIISQSTIPVLAVPQDYSFSKIDTIVYASDLKNTFNELKHIIPIAKQLDATIEILNLNYEYNNTDDERQTIQKKIKSLSYKKIKFIEQIAALDQTMADQIKNYLAEHKPQILVMFPEEKTWLSKIFIISNTKDVANQLKLPLLSIKKITVKQKDLTV</sequence>
<name>A0A4R5AS07_9FLAO</name>
<proteinExistence type="inferred from homology"/>
<dbReference type="EMBL" id="SMFM01000008">
    <property type="protein sequence ID" value="TDD74690.1"/>
    <property type="molecule type" value="Genomic_DNA"/>
</dbReference>
<dbReference type="SUPFAM" id="SSF52402">
    <property type="entry name" value="Adenine nucleotide alpha hydrolases-like"/>
    <property type="match status" value="2"/>
</dbReference>
<dbReference type="InterPro" id="IPR006015">
    <property type="entry name" value="Universal_stress_UspA"/>
</dbReference>
<reference evidence="3 4" key="1">
    <citation type="submission" date="2019-03" db="EMBL/GenBank/DDBJ databases">
        <title>Flavobacterium AT-3-2 sp. nov., isolated from arctic soil.</title>
        <authorList>
            <person name="Chaudhary D.K."/>
        </authorList>
    </citation>
    <scope>NUCLEOTIDE SEQUENCE [LARGE SCALE GENOMIC DNA]</scope>
    <source>
        <strain evidence="3 4">AT-3-2</strain>
    </source>
</reference>
<feature type="domain" description="UspA" evidence="2">
    <location>
        <begin position="27"/>
        <end position="164"/>
    </location>
</feature>
<accession>A0A4R5AS07</accession>